<organism evidence="2 3">
    <name type="scientific">Cladophialophora carrionii</name>
    <dbReference type="NCBI Taxonomy" id="86049"/>
    <lineage>
        <taxon>Eukaryota</taxon>
        <taxon>Fungi</taxon>
        <taxon>Dikarya</taxon>
        <taxon>Ascomycota</taxon>
        <taxon>Pezizomycotina</taxon>
        <taxon>Eurotiomycetes</taxon>
        <taxon>Chaetothyriomycetidae</taxon>
        <taxon>Chaetothyriales</taxon>
        <taxon>Herpotrichiellaceae</taxon>
        <taxon>Cladophialophora</taxon>
    </lineage>
</organism>
<dbReference type="STRING" id="86049.A0A1C1CBP8"/>
<feature type="compositionally biased region" description="Basic and acidic residues" evidence="1">
    <location>
        <begin position="18"/>
        <end position="33"/>
    </location>
</feature>
<feature type="compositionally biased region" description="Acidic residues" evidence="1">
    <location>
        <begin position="73"/>
        <end position="84"/>
    </location>
</feature>
<dbReference type="OrthoDB" id="3469466at2759"/>
<dbReference type="AlphaFoldDB" id="A0A1C1CBP8"/>
<feature type="compositionally biased region" description="Pro residues" evidence="1">
    <location>
        <begin position="102"/>
        <end position="112"/>
    </location>
</feature>
<feature type="region of interest" description="Disordered" evidence="1">
    <location>
        <begin position="595"/>
        <end position="616"/>
    </location>
</feature>
<name>A0A1C1CBP8_9EURO</name>
<evidence type="ECO:0000313" key="3">
    <source>
        <dbReference type="Proteomes" id="UP000094526"/>
    </source>
</evidence>
<dbReference type="PANTHER" id="PTHR37540">
    <property type="entry name" value="TRANSCRIPTION FACTOR (ACR-2), PUTATIVE-RELATED-RELATED"/>
    <property type="match status" value="1"/>
</dbReference>
<dbReference type="VEuPathDB" id="FungiDB:G647_10061"/>
<protein>
    <submittedName>
        <fullName evidence="2">Uncharacterized protein</fullName>
    </submittedName>
</protein>
<dbReference type="EMBL" id="LGRB01000017">
    <property type="protein sequence ID" value="OCT45944.1"/>
    <property type="molecule type" value="Genomic_DNA"/>
</dbReference>
<comment type="caution">
    <text evidence="2">The sequence shown here is derived from an EMBL/GenBank/DDBJ whole genome shotgun (WGS) entry which is preliminary data.</text>
</comment>
<evidence type="ECO:0000313" key="2">
    <source>
        <dbReference type="EMBL" id="OCT45944.1"/>
    </source>
</evidence>
<gene>
    <name evidence="2" type="ORF">CLCR_00372</name>
</gene>
<dbReference type="VEuPathDB" id="FungiDB:CLCR_00372"/>
<dbReference type="PANTHER" id="PTHR37540:SF5">
    <property type="entry name" value="TRANSCRIPTION FACTOR DOMAIN-CONTAINING PROTEIN"/>
    <property type="match status" value="1"/>
</dbReference>
<dbReference type="Proteomes" id="UP000094526">
    <property type="component" value="Unassembled WGS sequence"/>
</dbReference>
<keyword evidence="3" id="KW-1185">Reference proteome</keyword>
<sequence>MYHFVFETPQPSAAPSSAEDRRRAELQDSDARSHAAKMAYLKKLARQHVTQQQQQQQRRKQFRCVHSTGRDGNEDEDDNDEEGADNVAAVIRRNTINKRPDGSPPSPSPSPSPSSSAEHQDEQDDSSGSSNAELRPGGGRFSAPTIKSTRRQSCSCSYSYLSPGATKPKKGNRIYSRAKFRVEQPRSLLAQTSKDPFDAFPQRRLPENVEKVVQYAFDRIWPEMLCAVRGETLAIAKSEWKGHGLHDELLFHVQVALACGLNLALQTVPGVSEALALTRLSHYSTAIRLLKRRIESLEDGDGGASEDLMMSMLILGVNADVEPAMPEAHPPSPLATSQYMHLYGRLTLMPSYATALHQLVEARGGIFKLRHLALADWLLLADLHHASRTGDRLRYPPIRAYYSIVASAKHVLDAKAELLSHKLGLGFRVLDDALFTADLRDAVAKGVEATVALDHYHRYENRPPRLVDVMLAANEAQRTFLNVFPNRGVGLQQLVHEACRLGMLIFSDMVLFPMPSCTRIKPRLAAELRRVFETLESQGNPEVMHEARCACSSPRIADLILWALTLGGIAASFTDDRSWFEGRLRRRLRLRERERVREGGGNSDVDSDAGAEPEIEAWPLPPPSSSWPAFKDCVSTFLWWDPVVDEPARDLWEAAMRVAGADVDVPEAKNQET</sequence>
<proteinExistence type="predicted"/>
<feature type="compositionally biased region" description="Low complexity" evidence="1">
    <location>
        <begin position="47"/>
        <end position="56"/>
    </location>
</feature>
<accession>A0A1C1CBP8</accession>
<feature type="compositionally biased region" description="Acidic residues" evidence="1">
    <location>
        <begin position="605"/>
        <end position="615"/>
    </location>
</feature>
<reference evidence="3" key="1">
    <citation type="submission" date="2015-07" db="EMBL/GenBank/DDBJ databases">
        <authorList>
            <person name="Teixeira M.M."/>
            <person name="Souza R.C."/>
            <person name="Almeida L.G."/>
            <person name="Vicente V.A."/>
            <person name="de Hoog S."/>
            <person name="Bocca A.L."/>
            <person name="de Almeida S.R."/>
            <person name="Vasconcelos A.T."/>
            <person name="Felipe M.S."/>
        </authorList>
    </citation>
    <scope>NUCLEOTIDE SEQUENCE [LARGE SCALE GENOMIC DNA]</scope>
    <source>
        <strain evidence="3">KSF</strain>
    </source>
</reference>
<feature type="region of interest" description="Disordered" evidence="1">
    <location>
        <begin position="1"/>
        <end position="148"/>
    </location>
</feature>
<evidence type="ECO:0000256" key="1">
    <source>
        <dbReference type="SAM" id="MobiDB-lite"/>
    </source>
</evidence>